<dbReference type="RefSeq" id="XP_013258704.1">
    <property type="nucleotide sequence ID" value="XM_013403250.1"/>
</dbReference>
<accession>A0A072P7K6</accession>
<dbReference type="SUPFAM" id="SSF47336">
    <property type="entry name" value="ACP-like"/>
    <property type="match status" value="1"/>
</dbReference>
<dbReference type="Pfam" id="PF00501">
    <property type="entry name" value="AMP-binding"/>
    <property type="match status" value="1"/>
</dbReference>
<evidence type="ECO:0000313" key="7">
    <source>
        <dbReference type="Proteomes" id="UP000027920"/>
    </source>
</evidence>
<dbReference type="Pfam" id="PF23562">
    <property type="entry name" value="AMP-binding_C_3"/>
    <property type="match status" value="1"/>
</dbReference>
<dbReference type="InterPro" id="IPR000873">
    <property type="entry name" value="AMP-dep_synth/lig_dom"/>
</dbReference>
<dbReference type="Pfam" id="PF07993">
    <property type="entry name" value="NAD_binding_4"/>
    <property type="match status" value="1"/>
</dbReference>
<comment type="caution">
    <text evidence="6">The sequence shown here is derived from an EMBL/GenBank/DDBJ whole genome shotgun (WGS) entry which is preliminary data.</text>
</comment>
<protein>
    <recommendedName>
        <fullName evidence="8">Carrier domain-containing protein</fullName>
    </recommendedName>
</protein>
<evidence type="ECO:0000256" key="1">
    <source>
        <dbReference type="ARBA" id="ARBA00022450"/>
    </source>
</evidence>
<gene>
    <name evidence="6" type="ORF">A1O9_07695</name>
</gene>
<dbReference type="GeneID" id="25282608"/>
<reference evidence="6 7" key="1">
    <citation type="submission" date="2013-03" db="EMBL/GenBank/DDBJ databases">
        <title>The Genome Sequence of Exophiala aquamarina CBS 119918.</title>
        <authorList>
            <consortium name="The Broad Institute Genomics Platform"/>
            <person name="Cuomo C."/>
            <person name="de Hoog S."/>
            <person name="Gorbushina A."/>
            <person name="Walker B."/>
            <person name="Young S.K."/>
            <person name="Zeng Q."/>
            <person name="Gargeya S."/>
            <person name="Fitzgerald M."/>
            <person name="Haas B."/>
            <person name="Abouelleil A."/>
            <person name="Allen A.W."/>
            <person name="Alvarado L."/>
            <person name="Arachchi H.M."/>
            <person name="Berlin A.M."/>
            <person name="Chapman S.B."/>
            <person name="Gainer-Dewar J."/>
            <person name="Goldberg J."/>
            <person name="Griggs A."/>
            <person name="Gujja S."/>
            <person name="Hansen M."/>
            <person name="Howarth C."/>
            <person name="Imamovic A."/>
            <person name="Ireland A."/>
            <person name="Larimer J."/>
            <person name="McCowan C."/>
            <person name="Murphy C."/>
            <person name="Pearson M."/>
            <person name="Poon T.W."/>
            <person name="Priest M."/>
            <person name="Roberts A."/>
            <person name="Saif S."/>
            <person name="Shea T."/>
            <person name="Sisk P."/>
            <person name="Sykes S."/>
            <person name="Wortman J."/>
            <person name="Nusbaum C."/>
            <person name="Birren B."/>
        </authorList>
    </citation>
    <scope>NUCLEOTIDE SEQUENCE [LARGE SCALE GENOMIC DNA]</scope>
    <source>
        <strain evidence="6 7">CBS 119918</strain>
    </source>
</reference>
<keyword evidence="1" id="KW-0596">Phosphopantetheine</keyword>
<organism evidence="6 7">
    <name type="scientific">Exophiala aquamarina CBS 119918</name>
    <dbReference type="NCBI Taxonomy" id="1182545"/>
    <lineage>
        <taxon>Eukaryota</taxon>
        <taxon>Fungi</taxon>
        <taxon>Dikarya</taxon>
        <taxon>Ascomycota</taxon>
        <taxon>Pezizomycotina</taxon>
        <taxon>Eurotiomycetes</taxon>
        <taxon>Chaetothyriomycetidae</taxon>
        <taxon>Chaetothyriales</taxon>
        <taxon>Herpotrichiellaceae</taxon>
        <taxon>Exophiala</taxon>
    </lineage>
</organism>
<dbReference type="Proteomes" id="UP000027920">
    <property type="component" value="Unassembled WGS sequence"/>
</dbReference>
<sequence>MTQPIPSISPRRQLLNHVVDRRARESPKMIYAEYPISSTGYDQGFLKITYADLANAINGLAWWLHNTIGPGNDFETLAYIGPLDVRYNALLLGAVKAGYKVLLTSPRNSLPAHINLFNLLKCRKLVTPNPRPQAVTTIVASHEIELLEIPTVDELLSKVYLSYPYAKSFEQAHTDPLVVLHTSGTTGLPKPIIWTHDFADSWLYWVSLDGPSGYNNQHAMWSPGRLFFLFPPFHAASMFGSILGAIYRQTTVIFPPAGLIPSAQVLADGLKHTTADCAAIVPLVAEEMSNKPELLDFISQNLASIFYSGGTISQAMGDRISERMKFFSIIGTTETGLFPTIYPADHWPTAEWRYFQFNPGYQFEFQQASEGEYEAVIVRHPEADKEQPVFKVFPNIKEYRTGDLYVAHPSKRNLWHYRGRGDDIIVFLTGEKTNPTTMEQTISTHPKVKSVLVLGSMKFQAALLVEMEEATILTTPQRAQIIEELWPTIQTANADCPRHAQIKKSHIMFVNPAKPILRSAKGTIQRRPTLQSYEKEIDELYTDAEKLAVLDVEDLDISGRSIDCKDFKAVASFLSETVSRFMESRAFAEDENFFLTGMDSLQALQMTRRLKAVLALPDLGISTVYAHPTIKLLTNAIVDLAGQDHASDTSKQLSRAEMVEKTIREYTSLVDEIAQSAGSIDALTKRDSGVELNGGRVVLLTGSTGAIGCYLLQVLLSDPSVLHIYCLNRSEDSEGLQQKRSQARGLPTNFPTARVTFLQTKLDKPQLGLDSAIYGRLKQTTTTIIHNAWPVNFNLTLPTFAPHLQGVVNLLKLSSSTTRRTRITFISSVSSVMGSTENPIPERILTDTSAPLPMGYGQSKYIAERILGHAAADNKLHNTDVTIVRVGQVAGPAHMPGSWNKWEWFPSLVRSSLHLKMIPRSLGKGRNNQIDWVPIDVLANTLAEYALVGGGPETAAEGRESGARVLHPQNARATTWDDLRPQVISALETAAAKPIGNPRTTIREVPLSTWIEHVQKDVSELNTAAKLEAMLQVNPAVKLLDFYHGLLVGDEMSALDGQKALQASKHLRVLDGIHADWVTKWVGGWVDGYALVI</sequence>
<dbReference type="PROSITE" id="PS00455">
    <property type="entry name" value="AMP_BINDING"/>
    <property type="match status" value="1"/>
</dbReference>
<feature type="domain" description="Thioester reductase (TE)" evidence="5">
    <location>
        <begin position="700"/>
        <end position="941"/>
    </location>
</feature>
<dbReference type="PANTHER" id="PTHR43439">
    <property type="entry name" value="PHENYLACETATE-COENZYME A LIGASE"/>
    <property type="match status" value="1"/>
</dbReference>
<feature type="domain" description="Carrier" evidence="4">
    <location>
        <begin position="586"/>
        <end position="637"/>
    </location>
</feature>
<dbReference type="Gene3D" id="1.10.1200.10">
    <property type="entry name" value="ACP-like"/>
    <property type="match status" value="1"/>
</dbReference>
<dbReference type="SUPFAM" id="SSF56801">
    <property type="entry name" value="Acetyl-CoA synthetase-like"/>
    <property type="match status" value="1"/>
</dbReference>
<proteinExistence type="predicted"/>
<evidence type="ECO:0000313" key="6">
    <source>
        <dbReference type="EMBL" id="KEF56114.1"/>
    </source>
</evidence>
<evidence type="ECO:0000256" key="2">
    <source>
        <dbReference type="ARBA" id="ARBA00022553"/>
    </source>
</evidence>
<dbReference type="AlphaFoldDB" id="A0A072P7K6"/>
<dbReference type="InterPro" id="IPR051414">
    <property type="entry name" value="Adenylate-forming_Reductase"/>
</dbReference>
<dbReference type="InterPro" id="IPR013120">
    <property type="entry name" value="FAR_NAD-bd"/>
</dbReference>
<dbReference type="SUPFAM" id="SSF51735">
    <property type="entry name" value="NAD(P)-binding Rossmann-fold domains"/>
    <property type="match status" value="1"/>
</dbReference>
<dbReference type="Gene3D" id="3.40.50.12780">
    <property type="entry name" value="N-terminal domain of ligase-like"/>
    <property type="match status" value="1"/>
</dbReference>
<name>A0A072P7K6_9EURO</name>
<keyword evidence="2" id="KW-0597">Phosphoprotein</keyword>
<feature type="domain" description="AMP-dependent synthetase/ligase" evidence="3">
    <location>
        <begin position="44"/>
        <end position="346"/>
    </location>
</feature>
<evidence type="ECO:0000259" key="4">
    <source>
        <dbReference type="Pfam" id="PF00550"/>
    </source>
</evidence>
<dbReference type="PROSITE" id="PS00012">
    <property type="entry name" value="PHOSPHOPANTETHEINE"/>
    <property type="match status" value="1"/>
</dbReference>
<dbReference type="InterPro" id="IPR036291">
    <property type="entry name" value="NAD(P)-bd_dom_sf"/>
</dbReference>
<dbReference type="InterPro" id="IPR006162">
    <property type="entry name" value="Ppantetheine_attach_site"/>
</dbReference>
<dbReference type="InterPro" id="IPR036736">
    <property type="entry name" value="ACP-like_sf"/>
</dbReference>
<dbReference type="InterPro" id="IPR009081">
    <property type="entry name" value="PP-bd_ACP"/>
</dbReference>
<dbReference type="Pfam" id="PF00550">
    <property type="entry name" value="PP-binding"/>
    <property type="match status" value="1"/>
</dbReference>
<dbReference type="InterPro" id="IPR042099">
    <property type="entry name" value="ANL_N_sf"/>
</dbReference>
<evidence type="ECO:0000259" key="3">
    <source>
        <dbReference type="Pfam" id="PF00501"/>
    </source>
</evidence>
<dbReference type="PANTHER" id="PTHR43439:SF2">
    <property type="entry name" value="ENZYME, PUTATIVE (JCVI)-RELATED"/>
    <property type="match status" value="1"/>
</dbReference>
<dbReference type="Gene3D" id="3.40.50.720">
    <property type="entry name" value="NAD(P)-binding Rossmann-like Domain"/>
    <property type="match status" value="1"/>
</dbReference>
<dbReference type="InterPro" id="IPR020845">
    <property type="entry name" value="AMP-binding_CS"/>
</dbReference>
<dbReference type="HOGENOM" id="CLU_002220_0_1_1"/>
<dbReference type="STRING" id="1182545.A0A072P7K6"/>
<dbReference type="VEuPathDB" id="FungiDB:A1O9_07695"/>
<evidence type="ECO:0000259" key="5">
    <source>
        <dbReference type="Pfam" id="PF07993"/>
    </source>
</evidence>
<keyword evidence="7" id="KW-1185">Reference proteome</keyword>
<dbReference type="EMBL" id="AMGV01000006">
    <property type="protein sequence ID" value="KEF56114.1"/>
    <property type="molecule type" value="Genomic_DNA"/>
</dbReference>
<evidence type="ECO:0008006" key="8">
    <source>
        <dbReference type="Google" id="ProtNLM"/>
    </source>
</evidence>
<dbReference type="OrthoDB" id="429813at2759"/>